<evidence type="ECO:0000313" key="1">
    <source>
        <dbReference type="EMBL" id="BBD92046.1"/>
    </source>
</evidence>
<dbReference type="EMBL" id="AP018586">
    <property type="protein sequence ID" value="BBD92046.1"/>
    <property type="molecule type" value="Genomic_DNA"/>
</dbReference>
<protein>
    <recommendedName>
        <fullName evidence="3">Pathogenicity island protein</fullName>
    </recommendedName>
</protein>
<sequence>MNLKRVKYPLIYHENKISEYTLLTEYNPKFINTKIKAITMQIEMMYHLNISHMTTSEVHGVITISYPLEKLAITIIEEKEKLKYFKMKSNSNMQQLKQVIKRYSPGEQKEIMYYMQSNGSTIDYDLIERLQRDLYKLRHANKQKVSVRA</sequence>
<evidence type="ECO:0000313" key="2">
    <source>
        <dbReference type="Proteomes" id="UP000274772"/>
    </source>
</evidence>
<dbReference type="RefSeq" id="WP_070873149.1">
    <property type="nucleotide sequence ID" value="NZ_AP018586.1"/>
</dbReference>
<gene>
    <name evidence="1" type="ORF">JMUB590_0950</name>
</gene>
<accession>A0ABM9VWG7</accession>
<name>A0ABM9VWG7_9STAP</name>
<evidence type="ECO:0008006" key="3">
    <source>
        <dbReference type="Google" id="ProtNLM"/>
    </source>
</evidence>
<dbReference type="Proteomes" id="UP000274772">
    <property type="component" value="Chromosome"/>
</dbReference>
<keyword evidence="2" id="KW-1185">Reference proteome</keyword>
<reference evidence="1 2" key="1">
    <citation type="submission" date="2018-05" db="EMBL/GenBank/DDBJ databases">
        <title>Complete genome sequencing of three human clinical isolates of Staphylococcus caprae reveals virulence factors similar to those of S. epidermidis and S. capitis.</title>
        <authorList>
            <person name="Watanabe S."/>
            <person name="Cui L."/>
        </authorList>
    </citation>
    <scope>NUCLEOTIDE SEQUENCE [LARGE SCALE GENOMIC DNA]</scope>
    <source>
        <strain evidence="1 2">JMUB590</strain>
    </source>
</reference>
<dbReference type="GeneID" id="58050713"/>
<organism evidence="1 2">
    <name type="scientific">Staphylococcus caprae</name>
    <dbReference type="NCBI Taxonomy" id="29380"/>
    <lineage>
        <taxon>Bacteria</taxon>
        <taxon>Bacillati</taxon>
        <taxon>Bacillota</taxon>
        <taxon>Bacilli</taxon>
        <taxon>Bacillales</taxon>
        <taxon>Staphylococcaceae</taxon>
        <taxon>Staphylococcus</taxon>
    </lineage>
</organism>
<proteinExistence type="predicted"/>